<gene>
    <name evidence="2" type="ORF">AsFPU1_3778</name>
</gene>
<feature type="domain" description="J" evidence="1">
    <location>
        <begin position="5"/>
        <end position="69"/>
    </location>
</feature>
<dbReference type="Pfam" id="PF00226">
    <property type="entry name" value="DnaJ"/>
    <property type="match status" value="1"/>
</dbReference>
<reference evidence="3" key="1">
    <citation type="submission" date="2017-05" db="EMBL/GenBank/DDBJ databases">
        <title>Physiological properties and genetic analysis related to exopolysaccharide production of fresh-water unicellular cyanobacterium Aphanothece sacrum, Suizenji Nori, that has been cultured as a food source in Japan.</title>
        <authorList>
            <person name="Kanesaki Y."/>
            <person name="Yoshikawa S."/>
            <person name="Ohki K."/>
        </authorList>
    </citation>
    <scope>NUCLEOTIDE SEQUENCE [LARGE SCALE GENOMIC DNA]</scope>
    <source>
        <strain evidence="3">FPU1</strain>
    </source>
</reference>
<dbReference type="CDD" id="cd06257">
    <property type="entry name" value="DnaJ"/>
    <property type="match status" value="1"/>
</dbReference>
<sequence length="231" mass="27143">MTDANHYQILEVSQNATQVEIKQAYRRLVKQFHPDTQRETANHETMIRLNAAYEVLSDPQRRQTYDRQCIPNYPSARRQQRTSEAQSHYQRRRQVEKNIEIWVSDWIKDIYKPINPLIASILNSLEEQIDELAADPFDDELMAVFQDYLGDCRTLLQQAKQIFASQPNPAPMAKVAASLYYCLNQVGDGIDELEWFSLNYDDHHLHTGQELFRIAQGWFQEAQEFIELTHI</sequence>
<dbReference type="InterPro" id="IPR050817">
    <property type="entry name" value="DjlA_DnaK_co-chaperone"/>
</dbReference>
<dbReference type="InterPro" id="IPR036869">
    <property type="entry name" value="J_dom_sf"/>
</dbReference>
<dbReference type="PANTHER" id="PTHR24074">
    <property type="entry name" value="CO-CHAPERONE PROTEIN DJLA"/>
    <property type="match status" value="1"/>
</dbReference>
<dbReference type="Proteomes" id="UP000287247">
    <property type="component" value="Unassembled WGS sequence"/>
</dbReference>
<dbReference type="PRINTS" id="PR00625">
    <property type="entry name" value="JDOMAIN"/>
</dbReference>
<proteinExistence type="predicted"/>
<evidence type="ECO:0000259" key="1">
    <source>
        <dbReference type="PROSITE" id="PS50076"/>
    </source>
</evidence>
<dbReference type="AlphaFoldDB" id="A0A401IM60"/>
<evidence type="ECO:0000313" key="3">
    <source>
        <dbReference type="Proteomes" id="UP000287247"/>
    </source>
</evidence>
<protein>
    <submittedName>
        <fullName evidence="2">Molecular chaperone DnaJ</fullName>
    </submittedName>
</protein>
<keyword evidence="3" id="KW-1185">Reference proteome</keyword>
<organism evidence="2 3">
    <name type="scientific">Aphanothece sacrum FPU1</name>
    <dbReference type="NCBI Taxonomy" id="1920663"/>
    <lineage>
        <taxon>Bacteria</taxon>
        <taxon>Bacillati</taxon>
        <taxon>Cyanobacteriota</taxon>
        <taxon>Cyanophyceae</taxon>
        <taxon>Oscillatoriophycideae</taxon>
        <taxon>Chroococcales</taxon>
        <taxon>Aphanothecaceae</taxon>
        <taxon>Aphanothece</taxon>
    </lineage>
</organism>
<evidence type="ECO:0000313" key="2">
    <source>
        <dbReference type="EMBL" id="GBF82350.1"/>
    </source>
</evidence>
<dbReference type="OrthoDB" id="9779889at2"/>
<dbReference type="Gene3D" id="1.10.287.110">
    <property type="entry name" value="DnaJ domain"/>
    <property type="match status" value="1"/>
</dbReference>
<dbReference type="RefSeq" id="WP_124972820.1">
    <property type="nucleotide sequence ID" value="NZ_BDQK01000016.1"/>
</dbReference>
<dbReference type="InterPro" id="IPR001623">
    <property type="entry name" value="DnaJ_domain"/>
</dbReference>
<accession>A0A401IM60</accession>
<name>A0A401IM60_APHSA</name>
<dbReference type="SUPFAM" id="SSF46565">
    <property type="entry name" value="Chaperone J-domain"/>
    <property type="match status" value="1"/>
</dbReference>
<dbReference type="PROSITE" id="PS50076">
    <property type="entry name" value="DNAJ_2"/>
    <property type="match status" value="1"/>
</dbReference>
<dbReference type="SMART" id="SM00271">
    <property type="entry name" value="DnaJ"/>
    <property type="match status" value="1"/>
</dbReference>
<dbReference type="EMBL" id="BDQK01000016">
    <property type="protein sequence ID" value="GBF82350.1"/>
    <property type="molecule type" value="Genomic_DNA"/>
</dbReference>
<comment type="caution">
    <text evidence="2">The sequence shown here is derived from an EMBL/GenBank/DDBJ whole genome shotgun (WGS) entry which is preliminary data.</text>
</comment>